<evidence type="ECO:0000256" key="1">
    <source>
        <dbReference type="SAM" id="MobiDB-lite"/>
    </source>
</evidence>
<protein>
    <submittedName>
        <fullName evidence="2">Uncharacterized protein</fullName>
    </submittedName>
</protein>
<feature type="compositionally biased region" description="Basic and acidic residues" evidence="1">
    <location>
        <begin position="574"/>
        <end position="584"/>
    </location>
</feature>
<organism evidence="2 3">
    <name type="scientific">Rhizopus oryzae</name>
    <name type="common">Mucormycosis agent</name>
    <name type="synonym">Rhizopus arrhizus var. delemar</name>
    <dbReference type="NCBI Taxonomy" id="64495"/>
    <lineage>
        <taxon>Eukaryota</taxon>
        <taxon>Fungi</taxon>
        <taxon>Fungi incertae sedis</taxon>
        <taxon>Mucoromycota</taxon>
        <taxon>Mucoromycotina</taxon>
        <taxon>Mucoromycetes</taxon>
        <taxon>Mucorales</taxon>
        <taxon>Mucorineae</taxon>
        <taxon>Rhizopodaceae</taxon>
        <taxon>Rhizopus</taxon>
    </lineage>
</organism>
<dbReference type="OrthoDB" id="2253360at2759"/>
<feature type="compositionally biased region" description="Low complexity" evidence="1">
    <location>
        <begin position="557"/>
        <end position="567"/>
    </location>
</feature>
<reference evidence="2" key="1">
    <citation type="journal article" date="2020" name="Microb. Genom.">
        <title>Genetic diversity of clinical and environmental Mucorales isolates obtained from an investigation of mucormycosis cases among solid organ transplant recipients.</title>
        <authorList>
            <person name="Nguyen M.H."/>
            <person name="Kaul D."/>
            <person name="Muto C."/>
            <person name="Cheng S.J."/>
            <person name="Richter R.A."/>
            <person name="Bruno V.M."/>
            <person name="Liu G."/>
            <person name="Beyhan S."/>
            <person name="Sundermann A.J."/>
            <person name="Mounaud S."/>
            <person name="Pasculle A.W."/>
            <person name="Nierman W.C."/>
            <person name="Driscoll E."/>
            <person name="Cumbie R."/>
            <person name="Clancy C.J."/>
            <person name="Dupont C.L."/>
        </authorList>
    </citation>
    <scope>NUCLEOTIDE SEQUENCE</scope>
    <source>
        <strain evidence="2">GL11</strain>
    </source>
</reference>
<feature type="region of interest" description="Disordered" evidence="1">
    <location>
        <begin position="547"/>
        <end position="584"/>
    </location>
</feature>
<comment type="caution">
    <text evidence="2">The sequence shown here is derived from an EMBL/GenBank/DDBJ whole genome shotgun (WGS) entry which is preliminary data.</text>
</comment>
<proteinExistence type="predicted"/>
<evidence type="ECO:0000313" key="3">
    <source>
        <dbReference type="Proteomes" id="UP000716291"/>
    </source>
</evidence>
<gene>
    <name evidence="2" type="ORF">G6F64_006139</name>
</gene>
<evidence type="ECO:0000313" key="2">
    <source>
        <dbReference type="EMBL" id="KAG1308316.1"/>
    </source>
</evidence>
<dbReference type="EMBL" id="JAANQT010000797">
    <property type="protein sequence ID" value="KAG1308316.1"/>
    <property type="molecule type" value="Genomic_DNA"/>
</dbReference>
<name>A0A9P6X9V6_RHIOR</name>
<feature type="compositionally biased region" description="Acidic residues" evidence="1">
    <location>
        <begin position="128"/>
        <end position="148"/>
    </location>
</feature>
<dbReference type="Proteomes" id="UP000716291">
    <property type="component" value="Unassembled WGS sequence"/>
</dbReference>
<accession>A0A9P6X9V6</accession>
<dbReference type="AlphaFoldDB" id="A0A9P6X9V6"/>
<sequence>MVKEVNKKTLQKQQIVESYLETTSKATFNQFVTKKEKSIALIDVGATSALQLMKHWISLYNNLTFTRRTTAKLSKFPTRASAKFQAIHKKIKALRDVHAQYEVKSITTLGKYAKLASTSLEKYRELGSENEEDGEEQEEDGKEQEEDANEQIVNNEQVMNNEQESDKQEHEGIEQAIHHLSNQLRVVAKKRILEGTIPPFDSLYTLKREGLVSVLLNKAAKLICQSKMDCEDMELMKLCLSCNINFMNCNYREKYAAEFDMTIYKEIMDECEKRRTLLPSSITVKIDNLFDYLLEYRFDKNTNRILQYFDDQKSAEPDKTSDGYKLLHIVQQAVFNFKFWAKESDEVMGSYSENMYLRKFAELMDILFEDENDVAIYDGETISQASQYMQILNDDETDSGRRMDMLSKTKYNDTVIEICSTEFKRLTASTTISNRQQSKNIRINSAIACNIHNITKKELDIEYMDWRGRIGYMAQLFFFQGVVVAHQIDSLYIPKLLLELDNFRSTLKRLYTWKEKKIKISNEIRLAAFEEQRKYMAADISTSHCKTVYSPPRSPKPRITPFFTPTRPNKRKTLHEYHQNEDEE</sequence>
<feature type="region of interest" description="Disordered" evidence="1">
    <location>
        <begin position="125"/>
        <end position="148"/>
    </location>
</feature>
<keyword evidence="3" id="KW-1185">Reference proteome</keyword>